<evidence type="ECO:0000256" key="5">
    <source>
        <dbReference type="ARBA" id="ARBA00023163"/>
    </source>
</evidence>
<dbReference type="InterPro" id="IPR000838">
    <property type="entry name" value="RNA_pol_sigma70_ECF_CS"/>
</dbReference>
<evidence type="ECO:0000313" key="10">
    <source>
        <dbReference type="Proteomes" id="UP000250796"/>
    </source>
</evidence>
<keyword evidence="10" id="KW-1185">Reference proteome</keyword>
<name>A0A7Z7LHX0_9BACT</name>
<feature type="domain" description="RNA polymerase sigma-70 region 2" evidence="7">
    <location>
        <begin position="21"/>
        <end position="87"/>
    </location>
</feature>
<feature type="domain" description="RNA polymerase sigma factor 70 region 4 type 2" evidence="8">
    <location>
        <begin position="123"/>
        <end position="175"/>
    </location>
</feature>
<dbReference type="Pfam" id="PF04542">
    <property type="entry name" value="Sigma70_r2"/>
    <property type="match status" value="1"/>
</dbReference>
<organism evidence="9 10">
    <name type="scientific">Mesotoga infera</name>
    <dbReference type="NCBI Taxonomy" id="1236046"/>
    <lineage>
        <taxon>Bacteria</taxon>
        <taxon>Thermotogati</taxon>
        <taxon>Thermotogota</taxon>
        <taxon>Thermotogae</taxon>
        <taxon>Kosmotogales</taxon>
        <taxon>Kosmotogaceae</taxon>
        <taxon>Mesotoga</taxon>
    </lineage>
</organism>
<dbReference type="KEGG" id="minf:MESINF_2425"/>
<evidence type="ECO:0000256" key="1">
    <source>
        <dbReference type="ARBA" id="ARBA00010641"/>
    </source>
</evidence>
<evidence type="ECO:0000259" key="8">
    <source>
        <dbReference type="Pfam" id="PF08281"/>
    </source>
</evidence>
<dbReference type="PANTHER" id="PTHR43133">
    <property type="entry name" value="RNA POLYMERASE ECF-TYPE SIGMA FACTO"/>
    <property type="match status" value="1"/>
</dbReference>
<evidence type="ECO:0000256" key="3">
    <source>
        <dbReference type="ARBA" id="ARBA00023082"/>
    </source>
</evidence>
<evidence type="ECO:0000259" key="7">
    <source>
        <dbReference type="Pfam" id="PF04542"/>
    </source>
</evidence>
<dbReference type="InterPro" id="IPR014284">
    <property type="entry name" value="RNA_pol_sigma-70_dom"/>
</dbReference>
<dbReference type="EMBL" id="LS974202">
    <property type="protein sequence ID" value="SSC13865.1"/>
    <property type="molecule type" value="Genomic_DNA"/>
</dbReference>
<evidence type="ECO:0000256" key="6">
    <source>
        <dbReference type="RuleBase" id="RU000716"/>
    </source>
</evidence>
<evidence type="ECO:0000256" key="4">
    <source>
        <dbReference type="ARBA" id="ARBA00023125"/>
    </source>
</evidence>
<dbReference type="NCBIfam" id="TIGR02937">
    <property type="entry name" value="sigma70-ECF"/>
    <property type="match status" value="1"/>
</dbReference>
<dbReference type="GO" id="GO:0003677">
    <property type="term" value="F:DNA binding"/>
    <property type="evidence" value="ECO:0007669"/>
    <property type="project" value="UniProtKB-KW"/>
</dbReference>
<dbReference type="SUPFAM" id="SSF88946">
    <property type="entry name" value="Sigma2 domain of RNA polymerase sigma factors"/>
    <property type="match status" value="1"/>
</dbReference>
<dbReference type="InterPro" id="IPR013249">
    <property type="entry name" value="RNA_pol_sigma70_r4_t2"/>
</dbReference>
<dbReference type="GO" id="GO:0016987">
    <property type="term" value="F:sigma factor activity"/>
    <property type="evidence" value="ECO:0007669"/>
    <property type="project" value="UniProtKB-KW"/>
</dbReference>
<dbReference type="RefSeq" id="WP_169700003.1">
    <property type="nucleotide sequence ID" value="NZ_LS974202.1"/>
</dbReference>
<dbReference type="Proteomes" id="UP000250796">
    <property type="component" value="Chromosome MESINF"/>
</dbReference>
<dbReference type="InterPro" id="IPR013324">
    <property type="entry name" value="RNA_pol_sigma_r3/r4-like"/>
</dbReference>
<evidence type="ECO:0000313" key="9">
    <source>
        <dbReference type="EMBL" id="SSC13865.1"/>
    </source>
</evidence>
<reference evidence="9 10" key="1">
    <citation type="submission" date="2017-01" db="EMBL/GenBank/DDBJ databases">
        <authorList>
            <person name="Erauso G."/>
        </authorList>
    </citation>
    <scope>NUCLEOTIDE SEQUENCE [LARGE SCALE GENOMIC DNA]</scope>
    <source>
        <strain evidence="9">MESINF1</strain>
    </source>
</reference>
<protein>
    <recommendedName>
        <fullName evidence="6">RNA polymerase sigma factor</fullName>
    </recommendedName>
</protein>
<dbReference type="AlphaFoldDB" id="A0A7Z7LHX0"/>
<dbReference type="PROSITE" id="PS01063">
    <property type="entry name" value="SIGMA70_ECF"/>
    <property type="match status" value="1"/>
</dbReference>
<sequence length="187" mass="21942">MDEKKLIDGLKKKKVWAYEVLYDDYAPRLGSVIKSYLGYDDVEDVVQEVFIKVFRNIRKFRGDAKLSTWLYRIAVNICKDTLSKRKRNNEFLTDFLESEDKVSIEPPASTNVFREVMDEMSFEELMSVVSKLSEDDRLLIKLRDIDDLSYEEIAEILDKPVGTVKSRLHYARKRLKELLEEVGYIGQ</sequence>
<dbReference type="InterPro" id="IPR007627">
    <property type="entry name" value="RNA_pol_sigma70_r2"/>
</dbReference>
<keyword evidence="4 6" id="KW-0238">DNA-binding</keyword>
<dbReference type="InterPro" id="IPR036388">
    <property type="entry name" value="WH-like_DNA-bd_sf"/>
</dbReference>
<gene>
    <name evidence="9" type="ORF">MESINF_2425</name>
</gene>
<dbReference type="InterPro" id="IPR013325">
    <property type="entry name" value="RNA_pol_sigma_r2"/>
</dbReference>
<dbReference type="CDD" id="cd06171">
    <property type="entry name" value="Sigma70_r4"/>
    <property type="match status" value="1"/>
</dbReference>
<keyword evidence="3 6" id="KW-0731">Sigma factor</keyword>
<dbReference type="InterPro" id="IPR039425">
    <property type="entry name" value="RNA_pol_sigma-70-like"/>
</dbReference>
<dbReference type="GO" id="GO:0006352">
    <property type="term" value="P:DNA-templated transcription initiation"/>
    <property type="evidence" value="ECO:0007669"/>
    <property type="project" value="InterPro"/>
</dbReference>
<proteinExistence type="inferred from homology"/>
<dbReference type="Gene3D" id="1.10.1740.10">
    <property type="match status" value="1"/>
</dbReference>
<keyword evidence="5 6" id="KW-0804">Transcription</keyword>
<dbReference type="Pfam" id="PF08281">
    <property type="entry name" value="Sigma70_r4_2"/>
    <property type="match status" value="1"/>
</dbReference>
<comment type="similarity">
    <text evidence="1 6">Belongs to the sigma-70 factor family. ECF subfamily.</text>
</comment>
<dbReference type="PANTHER" id="PTHR43133:SF51">
    <property type="entry name" value="RNA POLYMERASE SIGMA FACTOR"/>
    <property type="match status" value="1"/>
</dbReference>
<keyword evidence="2 6" id="KW-0805">Transcription regulation</keyword>
<evidence type="ECO:0000256" key="2">
    <source>
        <dbReference type="ARBA" id="ARBA00023015"/>
    </source>
</evidence>
<accession>A0A7Z7LHX0</accession>
<dbReference type="Gene3D" id="1.10.10.10">
    <property type="entry name" value="Winged helix-like DNA-binding domain superfamily/Winged helix DNA-binding domain"/>
    <property type="match status" value="1"/>
</dbReference>
<dbReference type="SUPFAM" id="SSF88659">
    <property type="entry name" value="Sigma3 and sigma4 domains of RNA polymerase sigma factors"/>
    <property type="match status" value="1"/>
</dbReference>